<dbReference type="Proteomes" id="UP000192501">
    <property type="component" value="Unassembled WGS sequence"/>
</dbReference>
<dbReference type="EMBL" id="LTAI01000118">
    <property type="protein sequence ID" value="ORD99760.1"/>
    <property type="molecule type" value="Genomic_DNA"/>
</dbReference>
<name>A0A1X0QJ11_9MICR</name>
<dbReference type="VEuPathDB" id="MicrosporidiaDB:HERIO_1398"/>
<dbReference type="AlphaFoldDB" id="A0A1X0QJ11"/>
<organism evidence="1 2">
    <name type="scientific">Hepatospora eriocheir</name>
    <dbReference type="NCBI Taxonomy" id="1081669"/>
    <lineage>
        <taxon>Eukaryota</taxon>
        <taxon>Fungi</taxon>
        <taxon>Fungi incertae sedis</taxon>
        <taxon>Microsporidia</taxon>
        <taxon>Hepatosporidae</taxon>
        <taxon>Hepatospora</taxon>
    </lineage>
</organism>
<reference evidence="1 2" key="1">
    <citation type="journal article" date="2017" name="Environ. Microbiol.">
        <title>Decay of the glycolytic pathway and adaptation to intranuclear parasitism within Enterocytozoonidae microsporidia.</title>
        <authorList>
            <person name="Wiredu Boakye D."/>
            <person name="Jaroenlak P."/>
            <person name="Prachumwat A."/>
            <person name="Williams T.A."/>
            <person name="Bateman K.S."/>
            <person name="Itsathitphaisarn O."/>
            <person name="Sritunyalucksana K."/>
            <person name="Paszkiewicz K.H."/>
            <person name="Moore K.A."/>
            <person name="Stentiford G.D."/>
            <person name="Williams B.A."/>
        </authorList>
    </citation>
    <scope>NUCLEOTIDE SEQUENCE [LARGE SCALE GENOMIC DNA]</scope>
    <source>
        <strain evidence="2">canceri</strain>
    </source>
</reference>
<comment type="caution">
    <text evidence="1">The sequence shown here is derived from an EMBL/GenBank/DDBJ whole genome shotgun (WGS) entry which is preliminary data.</text>
</comment>
<proteinExistence type="predicted"/>
<protein>
    <submittedName>
        <fullName evidence="1">Uncharacterized protein</fullName>
    </submittedName>
</protein>
<sequence>MNFSKIFFKVNICLGCTLVSDNNTISNIILEEDDEIKEMLKEYVKSKHYFKKNVPLIIRLLESNYSYVSIDEINSIVRQFNNNFKEKQINSEEDLDKESCIEDFNKYIRTTYNKMFEKFGKLIVKKLKSSGKVKDNPECLLYLPRYCINEFIVSLKENQCDIKLNNNESLLEIYMDFLSMYEFYIDIISSYEELRFLIVLIIKVKERMLNFHIFKNKNVMNLLKFDEIYFFVFKEYLCEEVLYCILKMKIRKETNIEDNEKNIEDNEKFKNYCKEFSRKAVEIIILIEKYNNTFNNSLTSFTIDSCIFKYIDNNNNSLKKEIRQLNIKLTNHLFIESKRCNSDLYYYMNYFYNSYSNIYIPFSFYKERDTVLENYKEVENDQGNVCFDVIDISFKIMNGYSKILLILFNPSLTRYLIS</sequence>
<gene>
    <name evidence="1" type="ORF">A0H76_230</name>
</gene>
<evidence type="ECO:0000313" key="2">
    <source>
        <dbReference type="Proteomes" id="UP000192501"/>
    </source>
</evidence>
<accession>A0A1X0QJ11</accession>
<dbReference type="VEuPathDB" id="MicrosporidiaDB:A0H76_230"/>
<evidence type="ECO:0000313" key="1">
    <source>
        <dbReference type="EMBL" id="ORD99760.1"/>
    </source>
</evidence>